<dbReference type="PANTHER" id="PTHR47245:SF2">
    <property type="entry name" value="PEPTIDYL-PROLYL CIS-TRANS ISOMERASE HP_0175-RELATED"/>
    <property type="match status" value="1"/>
</dbReference>
<feature type="domain" description="PpiC" evidence="6">
    <location>
        <begin position="114"/>
        <end position="215"/>
    </location>
</feature>
<evidence type="ECO:0000256" key="4">
    <source>
        <dbReference type="ARBA" id="ARBA00023110"/>
    </source>
</evidence>
<reference evidence="7 8" key="1">
    <citation type="submission" date="2018-07" db="EMBL/GenBank/DDBJ databases">
        <title>Genomic Encyclopedia of Type Strains, Phase IV (KMG-IV): sequencing the most valuable type-strain genomes for metagenomic binning, comparative biology and taxonomic classification.</title>
        <authorList>
            <person name="Goeker M."/>
        </authorList>
    </citation>
    <scope>NUCLEOTIDE SEQUENCE [LARGE SCALE GENOMIC DNA]</scope>
    <source>
        <strain evidence="7 8">DSM 14324</strain>
    </source>
</reference>
<dbReference type="EMBL" id="QRDJ01000007">
    <property type="protein sequence ID" value="REC95042.1"/>
    <property type="molecule type" value="Genomic_DNA"/>
</dbReference>
<evidence type="ECO:0000256" key="1">
    <source>
        <dbReference type="ARBA" id="ARBA00000971"/>
    </source>
</evidence>
<dbReference type="InterPro" id="IPR023058">
    <property type="entry name" value="PPIase_PpiC_CS"/>
</dbReference>
<dbReference type="PANTHER" id="PTHR47245">
    <property type="entry name" value="PEPTIDYLPROLYL ISOMERASE"/>
    <property type="match status" value="1"/>
</dbReference>
<comment type="similarity">
    <text evidence="2">Belongs to the PpiC/parvulin rotamase family.</text>
</comment>
<organism evidence="7 8">
    <name type="scientific">Kushneria indalinina DSM 14324</name>
    <dbReference type="NCBI Taxonomy" id="1122140"/>
    <lineage>
        <taxon>Bacteria</taxon>
        <taxon>Pseudomonadati</taxon>
        <taxon>Pseudomonadota</taxon>
        <taxon>Gammaproteobacteria</taxon>
        <taxon>Oceanospirillales</taxon>
        <taxon>Halomonadaceae</taxon>
        <taxon>Kushneria</taxon>
    </lineage>
</organism>
<dbReference type="SUPFAM" id="SSF54534">
    <property type="entry name" value="FKBP-like"/>
    <property type="match status" value="1"/>
</dbReference>
<comment type="caution">
    <text evidence="7">The sequence shown here is derived from an EMBL/GenBank/DDBJ whole genome shotgun (WGS) entry which is preliminary data.</text>
</comment>
<keyword evidence="8" id="KW-1185">Reference proteome</keyword>
<evidence type="ECO:0000256" key="3">
    <source>
        <dbReference type="ARBA" id="ARBA00013194"/>
    </source>
</evidence>
<dbReference type="GO" id="GO:0003755">
    <property type="term" value="F:peptidyl-prolyl cis-trans isomerase activity"/>
    <property type="evidence" value="ECO:0007669"/>
    <property type="project" value="UniProtKB-KW"/>
</dbReference>
<evidence type="ECO:0000313" key="8">
    <source>
        <dbReference type="Proteomes" id="UP000256334"/>
    </source>
</evidence>
<keyword evidence="4 5" id="KW-0697">Rotamase</keyword>
<dbReference type="PROSITE" id="PS50198">
    <property type="entry name" value="PPIC_PPIASE_2"/>
    <property type="match status" value="1"/>
</dbReference>
<dbReference type="InterPro" id="IPR046357">
    <property type="entry name" value="PPIase_dom_sf"/>
</dbReference>
<comment type="catalytic activity">
    <reaction evidence="1">
        <text>[protein]-peptidylproline (omega=180) = [protein]-peptidylproline (omega=0)</text>
        <dbReference type="Rhea" id="RHEA:16237"/>
        <dbReference type="Rhea" id="RHEA-COMP:10747"/>
        <dbReference type="Rhea" id="RHEA-COMP:10748"/>
        <dbReference type="ChEBI" id="CHEBI:83833"/>
        <dbReference type="ChEBI" id="CHEBI:83834"/>
        <dbReference type="EC" id="5.2.1.8"/>
    </reaction>
</comment>
<keyword evidence="5 7" id="KW-0413">Isomerase</keyword>
<evidence type="ECO:0000256" key="5">
    <source>
        <dbReference type="PROSITE-ProRule" id="PRU00278"/>
    </source>
</evidence>
<evidence type="ECO:0000256" key="2">
    <source>
        <dbReference type="ARBA" id="ARBA00007656"/>
    </source>
</evidence>
<dbReference type="RefSeq" id="WP_115854124.1">
    <property type="nucleotide sequence ID" value="NZ_QRDJ01000007.1"/>
</dbReference>
<dbReference type="EC" id="5.2.1.8" evidence="3"/>
<evidence type="ECO:0000259" key="6">
    <source>
        <dbReference type="PROSITE" id="PS50198"/>
    </source>
</evidence>
<accession>A0A3D9DW96</accession>
<dbReference type="PROSITE" id="PS01096">
    <property type="entry name" value="PPIC_PPIASE_1"/>
    <property type="match status" value="1"/>
</dbReference>
<sequence>MQMIDTQTLPDDPSLALSPIVVGDIPIDPTEIAGEMQYHGADSPEKAQLEAARALVIRELLRQEAEMTLGREATHHDEQGAISTLLDQALTTPEPDNAACARYFEAHRERFCTPPRYQVRHILLPAAPDDQDARDEMKTLGESLLTELFEHPERFDEVAMRHSACPSKETGGSLGELSPGQTVPELDDALKHLPEGLHDRPLASRYGWHLVQVDQRLDGEALPLEAVIDRVRHTLREQATRRALRHYLLALAEEIGVTGMTLDDEAGGALMQ</sequence>
<dbReference type="OrthoDB" id="9769613at2"/>
<gene>
    <name evidence="7" type="ORF">C8D72_1876</name>
</gene>
<dbReference type="InterPro" id="IPR050245">
    <property type="entry name" value="PrsA_foldase"/>
</dbReference>
<dbReference type="InterPro" id="IPR000297">
    <property type="entry name" value="PPIase_PpiC"/>
</dbReference>
<proteinExistence type="inferred from homology"/>
<dbReference type="Proteomes" id="UP000256334">
    <property type="component" value="Unassembled WGS sequence"/>
</dbReference>
<name>A0A3D9DW96_9GAMM</name>
<evidence type="ECO:0000313" key="7">
    <source>
        <dbReference type="EMBL" id="REC95042.1"/>
    </source>
</evidence>
<dbReference type="Pfam" id="PF00639">
    <property type="entry name" value="Rotamase"/>
    <property type="match status" value="1"/>
</dbReference>
<dbReference type="AlphaFoldDB" id="A0A3D9DW96"/>
<dbReference type="Gene3D" id="3.10.50.40">
    <property type="match status" value="1"/>
</dbReference>
<protein>
    <recommendedName>
        <fullName evidence="3">peptidylprolyl isomerase</fullName>
        <ecNumber evidence="3">5.2.1.8</ecNumber>
    </recommendedName>
</protein>